<evidence type="ECO:0000259" key="11">
    <source>
        <dbReference type="PROSITE" id="PS50262"/>
    </source>
</evidence>
<keyword evidence="13" id="KW-1185">Reference proteome</keyword>
<dbReference type="PROSITE" id="PS50262">
    <property type="entry name" value="G_PROTEIN_RECEP_F1_2"/>
    <property type="match status" value="1"/>
</dbReference>
<comment type="similarity">
    <text evidence="9">Belongs to the G-protein coupled receptor 1 family.</text>
</comment>
<dbReference type="PRINTS" id="PR00237">
    <property type="entry name" value="GPCRRHODOPSN"/>
</dbReference>
<dbReference type="Gene3D" id="1.20.1070.10">
    <property type="entry name" value="Rhodopsin 7-helix transmembrane proteins"/>
    <property type="match status" value="2"/>
</dbReference>
<feature type="domain" description="G-protein coupled receptors family 1 profile" evidence="11">
    <location>
        <begin position="37"/>
        <end position="385"/>
    </location>
</feature>
<dbReference type="Proteomes" id="UP000271162">
    <property type="component" value="Unassembled WGS sequence"/>
</dbReference>
<evidence type="ECO:0000256" key="8">
    <source>
        <dbReference type="ARBA" id="ARBA00023224"/>
    </source>
</evidence>
<feature type="transmembrane region" description="Helical" evidence="10">
    <location>
        <begin position="279"/>
        <end position="303"/>
    </location>
</feature>
<feature type="transmembrane region" description="Helical" evidence="10">
    <location>
        <begin position="160"/>
        <end position="184"/>
    </location>
</feature>
<organism evidence="14">
    <name type="scientific">Nippostrongylus brasiliensis</name>
    <name type="common">Rat hookworm</name>
    <dbReference type="NCBI Taxonomy" id="27835"/>
    <lineage>
        <taxon>Eukaryota</taxon>
        <taxon>Metazoa</taxon>
        <taxon>Ecdysozoa</taxon>
        <taxon>Nematoda</taxon>
        <taxon>Chromadorea</taxon>
        <taxon>Rhabditida</taxon>
        <taxon>Rhabditina</taxon>
        <taxon>Rhabditomorpha</taxon>
        <taxon>Strongyloidea</taxon>
        <taxon>Heligmosomidae</taxon>
        <taxon>Nippostrongylus</taxon>
    </lineage>
</organism>
<dbReference type="OMA" id="AICHPEN"/>
<name>A0A158QY41_NIPBR</name>
<feature type="transmembrane region" description="Helical" evidence="10">
    <location>
        <begin position="324"/>
        <end position="344"/>
    </location>
</feature>
<feature type="transmembrane region" description="Helical" evidence="10">
    <location>
        <begin position="364"/>
        <end position="384"/>
    </location>
</feature>
<protein>
    <submittedName>
        <fullName evidence="14">G_PROTEIN_RECEP_F1_2 domain-containing protein</fullName>
    </submittedName>
</protein>
<keyword evidence="4 10" id="KW-1133">Transmembrane helix</keyword>
<accession>A0A158QY41</accession>
<dbReference type="GO" id="GO:0005886">
    <property type="term" value="C:plasma membrane"/>
    <property type="evidence" value="ECO:0007669"/>
    <property type="project" value="UniProtKB-SubCell"/>
</dbReference>
<dbReference type="WBParaSite" id="NBR_0000785501-mRNA-1">
    <property type="protein sequence ID" value="NBR_0000785501-mRNA-1"/>
    <property type="gene ID" value="NBR_0000785501"/>
</dbReference>
<dbReference type="AlphaFoldDB" id="A0A158QY41"/>
<dbReference type="InterPro" id="IPR017452">
    <property type="entry name" value="GPCR_Rhodpsn_7TM"/>
</dbReference>
<dbReference type="SUPFAM" id="SSF81321">
    <property type="entry name" value="Family A G protein-coupled receptor-like"/>
    <property type="match status" value="2"/>
</dbReference>
<evidence type="ECO:0000313" key="12">
    <source>
        <dbReference type="EMBL" id="VDL71445.1"/>
    </source>
</evidence>
<dbReference type="STRING" id="27835.A0A158QY41"/>
<keyword evidence="3 9" id="KW-0812">Transmembrane</keyword>
<dbReference type="CDD" id="cd00637">
    <property type="entry name" value="7tm_classA_rhodopsin-like"/>
    <property type="match status" value="1"/>
</dbReference>
<evidence type="ECO:0000256" key="5">
    <source>
        <dbReference type="ARBA" id="ARBA00023040"/>
    </source>
</evidence>
<keyword evidence="8 9" id="KW-0807">Transducer</keyword>
<reference evidence="12 13" key="2">
    <citation type="submission" date="2018-11" db="EMBL/GenBank/DDBJ databases">
        <authorList>
            <consortium name="Pathogen Informatics"/>
        </authorList>
    </citation>
    <scope>NUCLEOTIDE SEQUENCE [LARGE SCALE GENOMIC DNA]</scope>
</reference>
<dbReference type="Pfam" id="PF00001">
    <property type="entry name" value="7tm_1"/>
    <property type="match status" value="1"/>
</dbReference>
<evidence type="ECO:0000256" key="10">
    <source>
        <dbReference type="SAM" id="Phobius"/>
    </source>
</evidence>
<keyword evidence="2" id="KW-1003">Cell membrane</keyword>
<gene>
    <name evidence="12" type="ORF">NBR_LOCUS7856</name>
</gene>
<evidence type="ECO:0000256" key="3">
    <source>
        <dbReference type="ARBA" id="ARBA00022692"/>
    </source>
</evidence>
<dbReference type="PROSITE" id="PS00237">
    <property type="entry name" value="G_PROTEIN_RECEP_F1_1"/>
    <property type="match status" value="1"/>
</dbReference>
<comment type="subcellular location">
    <subcellularLocation>
        <location evidence="1">Cell membrane</location>
        <topology evidence="1">Multi-pass membrane protein</topology>
    </subcellularLocation>
</comment>
<dbReference type="PANTHER" id="PTHR24229">
    <property type="entry name" value="NEUROPEPTIDES RECEPTOR"/>
    <property type="match status" value="1"/>
</dbReference>
<dbReference type="InterPro" id="IPR000276">
    <property type="entry name" value="GPCR_Rhodpsn"/>
</dbReference>
<dbReference type="EMBL" id="UYSL01019933">
    <property type="protein sequence ID" value="VDL71445.1"/>
    <property type="molecule type" value="Genomic_DNA"/>
</dbReference>
<evidence type="ECO:0000256" key="4">
    <source>
        <dbReference type="ARBA" id="ARBA00022989"/>
    </source>
</evidence>
<evidence type="ECO:0000256" key="6">
    <source>
        <dbReference type="ARBA" id="ARBA00023136"/>
    </source>
</evidence>
<feature type="transmembrane region" description="Helical" evidence="10">
    <location>
        <begin position="221"/>
        <end position="240"/>
    </location>
</feature>
<feature type="transmembrane region" description="Helical" evidence="10">
    <location>
        <begin position="59"/>
        <end position="82"/>
    </location>
</feature>
<keyword evidence="6 10" id="KW-0472">Membrane</keyword>
<evidence type="ECO:0000256" key="2">
    <source>
        <dbReference type="ARBA" id="ARBA00022475"/>
    </source>
</evidence>
<evidence type="ECO:0000256" key="9">
    <source>
        <dbReference type="RuleBase" id="RU000688"/>
    </source>
</evidence>
<evidence type="ECO:0000313" key="13">
    <source>
        <dbReference type="Proteomes" id="UP000271162"/>
    </source>
</evidence>
<sequence>MLPAAVANEYPPPPLIGRPFAQTAIPYSILFVVGTLGNTAVLAYVFFITRSLKSSVTALGNTFVYIVALCAVDLLVTVSIPFSLSNTILNNWVFGEFGCKLHWAVELSNKMCSTFILTALAFDRYMAICHPENKRVGDGGHSRYFRIPLYSLCTRHKYNYFTFIDLIVTPLILSAMPPFASLIIDRKEYRQSCVKISHKEFRASHGNIDGKREIHQMRQTIFITIFLALLSIALIMPVVFSATVRSFTGLGKYVTQKEETYEVVKYMCVDGMRRDVKLLVVGFLVVFAFVLPCSLLTFFYSKIILRLRRQQRTMLQSRIPIRRITIYTMAATLFYLSCQIPFWLPQIYGIMCMVFGYKVNPSYITLTYYSHLLPFVSASFNWIFYARLNSQFKKGLVLVTERLIRKRTK</sequence>
<feature type="transmembrane region" description="Helical" evidence="10">
    <location>
        <begin position="24"/>
        <end position="47"/>
    </location>
</feature>
<keyword evidence="5 9" id="KW-0297">G-protein coupled receptor</keyword>
<proteinExistence type="inferred from homology"/>
<reference evidence="14" key="1">
    <citation type="submission" date="2016-04" db="UniProtKB">
        <authorList>
            <consortium name="WormBaseParasite"/>
        </authorList>
    </citation>
    <scope>IDENTIFICATION</scope>
</reference>
<dbReference type="GO" id="GO:0004930">
    <property type="term" value="F:G protein-coupled receptor activity"/>
    <property type="evidence" value="ECO:0007669"/>
    <property type="project" value="UniProtKB-KW"/>
</dbReference>
<evidence type="ECO:0000313" key="14">
    <source>
        <dbReference type="WBParaSite" id="NBR_0000785501-mRNA-1"/>
    </source>
</evidence>
<evidence type="ECO:0000256" key="1">
    <source>
        <dbReference type="ARBA" id="ARBA00004651"/>
    </source>
</evidence>
<keyword evidence="7 9" id="KW-0675">Receptor</keyword>
<evidence type="ECO:0000256" key="7">
    <source>
        <dbReference type="ARBA" id="ARBA00023170"/>
    </source>
</evidence>
<dbReference type="GO" id="GO:0043005">
    <property type="term" value="C:neuron projection"/>
    <property type="evidence" value="ECO:0007669"/>
    <property type="project" value="TreeGrafter"/>
</dbReference>
<dbReference type="PANTHER" id="PTHR24229:SF95">
    <property type="entry name" value="G-PROTEIN COUPLED RECEPTOR C06G4.5-RELATED"/>
    <property type="match status" value="1"/>
</dbReference>
<dbReference type="GO" id="GO:0042277">
    <property type="term" value="F:peptide binding"/>
    <property type="evidence" value="ECO:0007669"/>
    <property type="project" value="TreeGrafter"/>
</dbReference>